<feature type="transmembrane region" description="Helical" evidence="2">
    <location>
        <begin position="6"/>
        <end position="23"/>
    </location>
</feature>
<feature type="region of interest" description="Disordered" evidence="1">
    <location>
        <begin position="29"/>
        <end position="117"/>
    </location>
</feature>
<evidence type="ECO:0000256" key="2">
    <source>
        <dbReference type="SAM" id="Phobius"/>
    </source>
</evidence>
<dbReference type="Proteomes" id="UP001147700">
    <property type="component" value="Unassembled WGS sequence"/>
</dbReference>
<sequence length="117" mass="12098">MGYVIAGVLVILIIAGFITFLVMNSMKKNDLSDAGDPGADQNPLSIIGSDDSTPLGDTSEHAGEQTEDGTTIGGQDAERYGGTGAPRDRFNRGTPHDDPNVARPVVGGEAEGERSAP</sequence>
<proteinExistence type="predicted"/>
<protein>
    <submittedName>
        <fullName evidence="3">Uncharacterized protein</fullName>
    </submittedName>
</protein>
<keyword evidence="2" id="KW-0812">Transmembrane</keyword>
<feature type="compositionally biased region" description="Basic and acidic residues" evidence="1">
    <location>
        <begin position="86"/>
        <end position="100"/>
    </location>
</feature>
<keyword evidence="2" id="KW-0472">Membrane</keyword>
<evidence type="ECO:0000256" key="1">
    <source>
        <dbReference type="SAM" id="MobiDB-lite"/>
    </source>
</evidence>
<organism evidence="3 4">
    <name type="scientific">Solirubrobacter deserti</name>
    <dbReference type="NCBI Taxonomy" id="2282478"/>
    <lineage>
        <taxon>Bacteria</taxon>
        <taxon>Bacillati</taxon>
        <taxon>Actinomycetota</taxon>
        <taxon>Thermoleophilia</taxon>
        <taxon>Solirubrobacterales</taxon>
        <taxon>Solirubrobacteraceae</taxon>
        <taxon>Solirubrobacter</taxon>
    </lineage>
</organism>
<dbReference type="RefSeq" id="WP_202957682.1">
    <property type="nucleotide sequence ID" value="NZ_JAPCID010000099.1"/>
</dbReference>
<gene>
    <name evidence="3" type="ORF">OJ962_33920</name>
</gene>
<dbReference type="EMBL" id="JAPCID010000099">
    <property type="protein sequence ID" value="MDA0142532.1"/>
    <property type="molecule type" value="Genomic_DNA"/>
</dbReference>
<keyword evidence="4" id="KW-1185">Reference proteome</keyword>
<evidence type="ECO:0000313" key="4">
    <source>
        <dbReference type="Proteomes" id="UP001147700"/>
    </source>
</evidence>
<evidence type="ECO:0000313" key="3">
    <source>
        <dbReference type="EMBL" id="MDA0142532.1"/>
    </source>
</evidence>
<name>A0ABT4RVL8_9ACTN</name>
<reference evidence="3" key="1">
    <citation type="submission" date="2022-10" db="EMBL/GenBank/DDBJ databases">
        <title>The WGS of Solirubrobacter sp. CPCC 204708.</title>
        <authorList>
            <person name="Jiang Z."/>
        </authorList>
    </citation>
    <scope>NUCLEOTIDE SEQUENCE</scope>
    <source>
        <strain evidence="3">CPCC 204708</strain>
    </source>
</reference>
<keyword evidence="2" id="KW-1133">Transmembrane helix</keyword>
<accession>A0ABT4RVL8</accession>
<comment type="caution">
    <text evidence="3">The sequence shown here is derived from an EMBL/GenBank/DDBJ whole genome shotgun (WGS) entry which is preliminary data.</text>
</comment>